<evidence type="ECO:0000313" key="2">
    <source>
        <dbReference type="EMBL" id="RXF74639.1"/>
    </source>
</evidence>
<dbReference type="PANTHER" id="PTHR36558:SF1">
    <property type="entry name" value="RESTRICTION ENDONUCLEASE DOMAIN-CONTAINING PROTEIN-RELATED"/>
    <property type="match status" value="1"/>
</dbReference>
<dbReference type="Gene3D" id="3.90.1570.10">
    <property type="entry name" value="tt1808, chain A"/>
    <property type="match status" value="1"/>
</dbReference>
<keyword evidence="3" id="KW-1185">Reference proteome</keyword>
<keyword evidence="2" id="KW-0378">Hydrolase</keyword>
<dbReference type="GO" id="GO:0004519">
    <property type="term" value="F:endonuclease activity"/>
    <property type="evidence" value="ECO:0007669"/>
    <property type="project" value="UniProtKB-KW"/>
</dbReference>
<name>A0A4Q0MNI1_9HYPH</name>
<sequence length="215" mass="23558">MLRSGTTGEPPAAEVAMNQRFDPQVPYRLAELEPGMAVPAEVFLDWVETQEGKYEYDRGTIGMMVRVTRNHSRLVSSFVYLLSRALEAKPVEVHAEAFAVHTEDSIRFPDILVQEPEPDGGALASKAPLLIVEVLSPSSLYADHVIKRDEYLDLPTLQAYVVADPNAANLTVWERGETGAFPDAPLVVEGLGATLTLRELGLSLPLAELYRGVSL</sequence>
<feature type="domain" description="Putative restriction endonuclease" evidence="1">
    <location>
        <begin position="41"/>
        <end position="203"/>
    </location>
</feature>
<dbReference type="AlphaFoldDB" id="A0A4Q0MNI1"/>
<evidence type="ECO:0000313" key="3">
    <source>
        <dbReference type="Proteomes" id="UP000289708"/>
    </source>
</evidence>
<dbReference type="PANTHER" id="PTHR36558">
    <property type="entry name" value="GLR1098 PROTEIN"/>
    <property type="match status" value="1"/>
</dbReference>
<keyword evidence="2" id="KW-0540">Nuclease</keyword>
<reference evidence="2 3" key="1">
    <citation type="submission" date="2018-12" db="EMBL/GenBank/DDBJ databases">
        <title>bacterium Hansschlegelia zhihuaiae S113.</title>
        <authorList>
            <person name="He J."/>
        </authorList>
    </citation>
    <scope>NUCLEOTIDE SEQUENCE [LARGE SCALE GENOMIC DNA]</scope>
    <source>
        <strain evidence="2 3">S 113</strain>
    </source>
</reference>
<dbReference type="EMBL" id="RYFI01000003">
    <property type="protein sequence ID" value="RXF74639.1"/>
    <property type="molecule type" value="Genomic_DNA"/>
</dbReference>
<dbReference type="OrthoDB" id="8452919at2"/>
<gene>
    <name evidence="2" type="ORF">EK403_04390</name>
</gene>
<comment type="caution">
    <text evidence="2">The sequence shown here is derived from an EMBL/GenBank/DDBJ whole genome shotgun (WGS) entry which is preliminary data.</text>
</comment>
<accession>A0A4Q0MNI1</accession>
<dbReference type="InterPro" id="IPR008538">
    <property type="entry name" value="Uma2"/>
</dbReference>
<dbReference type="InterPro" id="IPR011335">
    <property type="entry name" value="Restrct_endonuc-II-like"/>
</dbReference>
<dbReference type="CDD" id="cd06260">
    <property type="entry name" value="DUF820-like"/>
    <property type="match status" value="1"/>
</dbReference>
<dbReference type="SUPFAM" id="SSF52980">
    <property type="entry name" value="Restriction endonuclease-like"/>
    <property type="match status" value="1"/>
</dbReference>
<dbReference type="Pfam" id="PF05685">
    <property type="entry name" value="Uma2"/>
    <property type="match status" value="1"/>
</dbReference>
<protein>
    <submittedName>
        <fullName evidence="2">Uma2 family endonuclease</fullName>
    </submittedName>
</protein>
<proteinExistence type="predicted"/>
<keyword evidence="2" id="KW-0255">Endonuclease</keyword>
<dbReference type="InterPro" id="IPR012296">
    <property type="entry name" value="Nuclease_put_TT1808"/>
</dbReference>
<organism evidence="2 3">
    <name type="scientific">Hansschlegelia zhihuaiae</name>
    <dbReference type="NCBI Taxonomy" id="405005"/>
    <lineage>
        <taxon>Bacteria</taxon>
        <taxon>Pseudomonadati</taxon>
        <taxon>Pseudomonadota</taxon>
        <taxon>Alphaproteobacteria</taxon>
        <taxon>Hyphomicrobiales</taxon>
        <taxon>Methylopilaceae</taxon>
        <taxon>Hansschlegelia</taxon>
    </lineage>
</organism>
<dbReference type="Proteomes" id="UP000289708">
    <property type="component" value="Unassembled WGS sequence"/>
</dbReference>
<evidence type="ECO:0000259" key="1">
    <source>
        <dbReference type="Pfam" id="PF05685"/>
    </source>
</evidence>